<dbReference type="GO" id="GO:0030170">
    <property type="term" value="F:pyridoxal phosphate binding"/>
    <property type="evidence" value="ECO:0007669"/>
    <property type="project" value="InterPro"/>
</dbReference>
<dbReference type="Pfam" id="PF03476">
    <property type="entry name" value="MOSC_N"/>
    <property type="match status" value="1"/>
</dbReference>
<name>U1NJL6_9EURY</name>
<dbReference type="InterPro" id="IPR011037">
    <property type="entry name" value="Pyrv_Knase-like_insert_dom_sf"/>
</dbReference>
<proteinExistence type="predicted"/>
<dbReference type="GO" id="GO:0003824">
    <property type="term" value="F:catalytic activity"/>
    <property type="evidence" value="ECO:0007669"/>
    <property type="project" value="InterPro"/>
</dbReference>
<dbReference type="EMBL" id="KE356561">
    <property type="protein sequence ID" value="ERG97143.1"/>
    <property type="molecule type" value="Genomic_DNA"/>
</dbReference>
<gene>
    <name evidence="2" type="ORF">J07HQW2_03629</name>
</gene>
<sequence>MPTLAEILIYPVKALDPSSLDRVSVTNIGGLAGDRTYGIKDIDGEYVQGKRTSAVHRLHTKCDLDSQRFTVRTHETDQTHEFHLDTDREALETWLSEYFGLDVVLSVEPGGGQTDNVIFNADGTAGPTVISAATIREVASWYDGISPKQMQQRLRPNLVISDVPPFWEDQLLTDSDYELQIGSVTLTNIEPISRCVVPARDPHTGVEYDGFREIFLKKRAETLPTWVDENDLDGNLFSVMVGTQIPGSERDGELSVGDTIQIVSP</sequence>
<dbReference type="AlphaFoldDB" id="U1NJL6"/>
<dbReference type="SUPFAM" id="SSF50800">
    <property type="entry name" value="PK beta-barrel domain-like"/>
    <property type="match status" value="1"/>
</dbReference>
<protein>
    <submittedName>
        <fullName evidence="2">Fe-S protein</fullName>
    </submittedName>
</protein>
<organism evidence="2 3">
    <name type="scientific">Haloquadratum walsbyi J07HQW2</name>
    <dbReference type="NCBI Taxonomy" id="1238425"/>
    <lineage>
        <taxon>Archaea</taxon>
        <taxon>Methanobacteriati</taxon>
        <taxon>Methanobacteriota</taxon>
        <taxon>Stenosarchaea group</taxon>
        <taxon>Halobacteria</taxon>
        <taxon>Halobacteriales</taxon>
        <taxon>Haloferacaceae</taxon>
        <taxon>Haloquadratum</taxon>
    </lineage>
</organism>
<dbReference type="Pfam" id="PF03473">
    <property type="entry name" value="MOSC"/>
    <property type="match status" value="1"/>
</dbReference>
<dbReference type="eggNOG" id="arCOG04766">
    <property type="taxonomic scope" value="Archaea"/>
</dbReference>
<reference evidence="2 3" key="1">
    <citation type="journal article" date="2013" name="PLoS ONE">
        <title>Assembly-driven community genomics of a hypersaline microbial ecosystem.</title>
        <authorList>
            <person name="Podell S."/>
            <person name="Ugalde J.A."/>
            <person name="Narasingarao P."/>
            <person name="Banfield J.F."/>
            <person name="Heidelberg K.B."/>
            <person name="Allen E.E."/>
        </authorList>
    </citation>
    <scope>NUCLEOTIDE SEQUENCE [LARGE SCALE GENOMIC DNA]</scope>
    <source>
        <strain evidence="3">J07HQW2</strain>
    </source>
</reference>
<dbReference type="STRING" id="1238425.J07HQW2_03629"/>
<dbReference type="GO" id="GO:0030151">
    <property type="term" value="F:molybdenum ion binding"/>
    <property type="evidence" value="ECO:0007669"/>
    <property type="project" value="InterPro"/>
</dbReference>
<evidence type="ECO:0000259" key="1">
    <source>
        <dbReference type="PROSITE" id="PS51340"/>
    </source>
</evidence>
<accession>U1NJL6</accession>
<evidence type="ECO:0000313" key="2">
    <source>
        <dbReference type="EMBL" id="ERG97143.1"/>
    </source>
</evidence>
<dbReference type="PROSITE" id="PS51340">
    <property type="entry name" value="MOSC"/>
    <property type="match status" value="1"/>
</dbReference>
<dbReference type="HOGENOM" id="CLU_1080164_0_0_2"/>
<dbReference type="InterPro" id="IPR005303">
    <property type="entry name" value="MOCOS_middle"/>
</dbReference>
<dbReference type="RefSeq" id="WP_021056604.1">
    <property type="nucleotide sequence ID" value="NZ_KE356561.1"/>
</dbReference>
<feature type="domain" description="MOSC" evidence="1">
    <location>
        <begin position="88"/>
        <end position="263"/>
    </location>
</feature>
<evidence type="ECO:0000313" key="3">
    <source>
        <dbReference type="Proteomes" id="UP000030710"/>
    </source>
</evidence>
<dbReference type="Proteomes" id="UP000030710">
    <property type="component" value="Unassembled WGS sequence"/>
</dbReference>
<dbReference type="InterPro" id="IPR005302">
    <property type="entry name" value="MoCF_Sase_C"/>
</dbReference>